<dbReference type="Pfam" id="PF09369">
    <property type="entry name" value="MZB"/>
    <property type="match status" value="1"/>
</dbReference>
<dbReference type="InterPro" id="IPR055227">
    <property type="entry name" value="HRQ1_WHD"/>
</dbReference>
<evidence type="ECO:0000259" key="3">
    <source>
        <dbReference type="PROSITE" id="PS51192"/>
    </source>
</evidence>
<evidence type="ECO:0000313" key="5">
    <source>
        <dbReference type="EMBL" id="CAB4332950.1"/>
    </source>
</evidence>
<dbReference type="SUPFAM" id="SSF52540">
    <property type="entry name" value="P-loop containing nucleoside triphosphate hydrolases"/>
    <property type="match status" value="1"/>
</dbReference>
<dbReference type="GO" id="GO:0043138">
    <property type="term" value="F:3'-5' DNA helicase activity"/>
    <property type="evidence" value="ECO:0007669"/>
    <property type="project" value="TreeGrafter"/>
</dbReference>
<dbReference type="GO" id="GO:0005634">
    <property type="term" value="C:nucleus"/>
    <property type="evidence" value="ECO:0007669"/>
    <property type="project" value="TreeGrafter"/>
</dbReference>
<dbReference type="CDD" id="cd18797">
    <property type="entry name" value="SF2_C_Hrq"/>
    <property type="match status" value="1"/>
</dbReference>
<accession>A0A6J5YYE7</accession>
<dbReference type="Pfam" id="PF00271">
    <property type="entry name" value="Helicase_C"/>
    <property type="match status" value="1"/>
</dbReference>
<dbReference type="InterPro" id="IPR001650">
    <property type="entry name" value="Helicase_C-like"/>
</dbReference>
<name>A0A6J5YYE7_9ZZZZ</name>
<evidence type="ECO:0000259" key="4">
    <source>
        <dbReference type="PROSITE" id="PS51194"/>
    </source>
</evidence>
<keyword evidence="1" id="KW-0547">Nucleotide-binding</keyword>
<dbReference type="GO" id="GO:0003676">
    <property type="term" value="F:nucleic acid binding"/>
    <property type="evidence" value="ECO:0007669"/>
    <property type="project" value="InterPro"/>
</dbReference>
<reference evidence="5" key="1">
    <citation type="submission" date="2020-05" db="EMBL/GenBank/DDBJ databases">
        <authorList>
            <person name="Chiriac C."/>
            <person name="Salcher M."/>
            <person name="Ghai R."/>
            <person name="Kavagutti S V."/>
        </authorList>
    </citation>
    <scope>NUCLEOTIDE SEQUENCE</scope>
</reference>
<dbReference type="InterPro" id="IPR027417">
    <property type="entry name" value="P-loop_NTPase"/>
</dbReference>
<dbReference type="GO" id="GO:0005524">
    <property type="term" value="F:ATP binding"/>
    <property type="evidence" value="ECO:0007669"/>
    <property type="project" value="UniProtKB-KW"/>
</dbReference>
<dbReference type="SMART" id="SM00490">
    <property type="entry name" value="HELICc"/>
    <property type="match status" value="1"/>
</dbReference>
<dbReference type="Pfam" id="PF00270">
    <property type="entry name" value="DEAD"/>
    <property type="match status" value="1"/>
</dbReference>
<protein>
    <submittedName>
        <fullName evidence="5">Unannotated protein</fullName>
    </submittedName>
</protein>
<dbReference type="GO" id="GO:0006289">
    <property type="term" value="P:nucleotide-excision repair"/>
    <property type="evidence" value="ECO:0007669"/>
    <property type="project" value="TreeGrafter"/>
</dbReference>
<dbReference type="InterPro" id="IPR014001">
    <property type="entry name" value="Helicase_ATP-bd"/>
</dbReference>
<keyword evidence="2" id="KW-0067">ATP-binding</keyword>
<dbReference type="EMBL" id="CAESAJ010000020">
    <property type="protein sequence ID" value="CAB4332950.1"/>
    <property type="molecule type" value="Genomic_DNA"/>
</dbReference>
<sequence>MEHVWGERLREQFGRDLDLRVIPARTAELAAMPEWLDASISVALTRRGIHELFAHQLTALNEIHQGNNVVIATGTASGKSLTYQVPMMQAVVTNPKARALYLAPTKALARDQERALTEFGLPQVNVCAYDGDSDQGERKFARDMANILVTNPDMLHHSMLPGHSKWASYFRNLEVIAVDECHTYKGIFGAHVSNVLKRLIRVCESYGSTPIIVMASATLAEPHAHAHMLTGQTFTPIVHDTSARSSITIGLTLPEPTLGTSFEGDVVRKTAIAQGAGLLTELVQDRIRTLVFLRSRKAVETVATITRESLSQENPELTGTVTSYRGGYLPEERRDIERRLRSGEILGLATTNALELGIDISGLDAAVLTGWPGSRASFWQQVGRVGRDGTDGLVVMIASDNPMDHYLVTHPEHIYGAAVEAAVCDPTNPLILAGHLTCAAAEIHLTDDEISRFGPLPLVERVLAELCTAGLLKKRPTGWYWNGRSQAHSAVDIRGAGKSPIRIVDTTSGQMLGTVEAASACRQAHEGAVYVHLGETFLVEQLLLDEDVALVNPTNVDYSTYAREISNVAVVETDTSCTWGAATLHRGIVDVTEQVIGYQKRRNLTSQIIGDEPLDLPEQTLRTQAMWWTVPQSVMNELQIGDVAGCVHAAEHAAIGMLPLFTLCDRADIGGMSMAEHPDTGMPTVFIYDGHLGGAGFAYRGYELASQWLGATHDTIAACSCSDGCPWCVQSPKCGNNNSPLDKQAAARLLNFMAEQSRV</sequence>
<dbReference type="PANTHER" id="PTHR47957:SF3">
    <property type="entry name" value="ATP-DEPENDENT HELICASE HRQ1"/>
    <property type="match status" value="1"/>
</dbReference>
<dbReference type="PROSITE" id="PS51192">
    <property type="entry name" value="HELICASE_ATP_BIND_1"/>
    <property type="match status" value="1"/>
</dbReference>
<dbReference type="GO" id="GO:0036297">
    <property type="term" value="P:interstrand cross-link repair"/>
    <property type="evidence" value="ECO:0007669"/>
    <property type="project" value="TreeGrafter"/>
</dbReference>
<feature type="domain" description="Helicase ATP-binding" evidence="3">
    <location>
        <begin position="60"/>
        <end position="237"/>
    </location>
</feature>
<dbReference type="InterPro" id="IPR011545">
    <property type="entry name" value="DEAD/DEAH_box_helicase_dom"/>
</dbReference>
<evidence type="ECO:0000256" key="1">
    <source>
        <dbReference type="ARBA" id="ARBA00022741"/>
    </source>
</evidence>
<dbReference type="InterPro" id="IPR018973">
    <property type="entry name" value="MZB"/>
</dbReference>
<proteinExistence type="predicted"/>
<dbReference type="Pfam" id="PF22982">
    <property type="entry name" value="WHD_HRQ1"/>
    <property type="match status" value="1"/>
</dbReference>
<gene>
    <name evidence="5" type="ORF">UFOPK3770_00342</name>
</gene>
<organism evidence="5">
    <name type="scientific">freshwater metagenome</name>
    <dbReference type="NCBI Taxonomy" id="449393"/>
    <lineage>
        <taxon>unclassified sequences</taxon>
        <taxon>metagenomes</taxon>
        <taxon>ecological metagenomes</taxon>
    </lineage>
</organism>
<dbReference type="Gene3D" id="3.40.50.300">
    <property type="entry name" value="P-loop containing nucleotide triphosphate hydrolases"/>
    <property type="match status" value="2"/>
</dbReference>
<dbReference type="SMART" id="SM00487">
    <property type="entry name" value="DEXDc"/>
    <property type="match status" value="1"/>
</dbReference>
<dbReference type="PROSITE" id="PS51194">
    <property type="entry name" value="HELICASE_CTER"/>
    <property type="match status" value="1"/>
</dbReference>
<feature type="domain" description="Helicase C-terminal" evidence="4">
    <location>
        <begin position="278"/>
        <end position="430"/>
    </location>
</feature>
<dbReference type="NCBIfam" id="TIGR03817">
    <property type="entry name" value="DECH_helic"/>
    <property type="match status" value="1"/>
</dbReference>
<dbReference type="PANTHER" id="PTHR47957">
    <property type="entry name" value="ATP-DEPENDENT HELICASE HRQ1"/>
    <property type="match status" value="1"/>
</dbReference>
<dbReference type="InterPro" id="IPR022307">
    <property type="entry name" value="Helicase_put_actinobac"/>
</dbReference>
<dbReference type="CDD" id="cd17923">
    <property type="entry name" value="DEXHc_Hrq1-like"/>
    <property type="match status" value="1"/>
</dbReference>
<dbReference type="AlphaFoldDB" id="A0A6J5YYE7"/>
<evidence type="ECO:0000256" key="2">
    <source>
        <dbReference type="ARBA" id="ARBA00022840"/>
    </source>
</evidence>